<dbReference type="EMBL" id="LABY01000123">
    <property type="protein sequence ID" value="KMO35092.1"/>
    <property type="molecule type" value="Genomic_DNA"/>
</dbReference>
<accession>A0A0J6SN99</accession>
<dbReference type="InterPro" id="IPR029052">
    <property type="entry name" value="Metallo-depent_PP-like"/>
</dbReference>
<reference evidence="2 3" key="1">
    <citation type="submission" date="2015-03" db="EMBL/GenBank/DDBJ databases">
        <title>Genome sequencing of Methylobacterium variabile DSM 16961.</title>
        <authorList>
            <person name="Chaudhry V."/>
            <person name="Patil P.B."/>
        </authorList>
    </citation>
    <scope>NUCLEOTIDE SEQUENCE [LARGE SCALE GENOMIC DNA]</scope>
    <source>
        <strain evidence="2 3">DSM 16961</strain>
    </source>
</reference>
<dbReference type="PATRIC" id="fig|298794.3.peg.774"/>
<dbReference type="Gene3D" id="3.60.21.10">
    <property type="match status" value="1"/>
</dbReference>
<dbReference type="Proteomes" id="UP000035955">
    <property type="component" value="Unassembled WGS sequence"/>
</dbReference>
<name>A0A0J6SN99_9HYPH</name>
<proteinExistence type="predicted"/>
<organism evidence="2 3">
    <name type="scientific">Methylobacterium variabile</name>
    <dbReference type="NCBI Taxonomy" id="298794"/>
    <lineage>
        <taxon>Bacteria</taxon>
        <taxon>Pseudomonadati</taxon>
        <taxon>Pseudomonadota</taxon>
        <taxon>Alphaproteobacteria</taxon>
        <taxon>Hyphomicrobiales</taxon>
        <taxon>Methylobacteriaceae</taxon>
        <taxon>Methylobacterium</taxon>
    </lineage>
</organism>
<gene>
    <name evidence="2" type="ORF">VQ02_17965</name>
</gene>
<evidence type="ECO:0000313" key="2">
    <source>
        <dbReference type="EMBL" id="KMO35092.1"/>
    </source>
</evidence>
<sequence length="458" mass="50348">MPETFESVRDPVLSLFQSAVAEVAERIDAKASGPGARRLERSASATFNDEATAITRRECGRDAGIGSGVRPSSPAARDLSPVDIGKVCVELALRYVKALASGNQAALAEVEDEYRTGTCDVEWVTTLRAYAGYFGPDGKRKPIPYVRPAQAGPETHEIKAGSRLALVSDWGTGARPAIEVLRSIAGEHPDVLVHLGDIYYSGTRKECEDNFLRPVTRELRTKRPTLVYTLSGNHDMYCGGVGYYDLLPKLNEGSLRQRASFFCLRSADERWQFLAMDTGLHDNNPHSVADALTHLEDDELEWHCQRIEEFGGRTILLSHHQPFSAFSAIGAKPAQGKRNPSNPHLMRAFERMNRDGCVAAWFWGHEHSLGIYEPFSGIKVGRCIGHGAVPVSVLDNIYKPLDDLEQTPAIIEGTRLQTRGGVFTHGYAVIDVGVGSCRARYMQVTDAGTEEIFSEEIS</sequence>
<dbReference type="InterPro" id="IPR004843">
    <property type="entry name" value="Calcineurin-like_PHP"/>
</dbReference>
<dbReference type="SUPFAM" id="SSF56300">
    <property type="entry name" value="Metallo-dependent phosphatases"/>
    <property type="match status" value="1"/>
</dbReference>
<dbReference type="OrthoDB" id="606379at2"/>
<evidence type="ECO:0000313" key="3">
    <source>
        <dbReference type="Proteomes" id="UP000035955"/>
    </source>
</evidence>
<dbReference type="RefSeq" id="WP_048445571.1">
    <property type="nucleotide sequence ID" value="NZ_LABY01000123.1"/>
</dbReference>
<protein>
    <recommendedName>
        <fullName evidence="1">Calcineurin-like phosphoesterase domain-containing protein</fullName>
    </recommendedName>
</protein>
<evidence type="ECO:0000259" key="1">
    <source>
        <dbReference type="Pfam" id="PF00149"/>
    </source>
</evidence>
<comment type="caution">
    <text evidence="2">The sequence shown here is derived from an EMBL/GenBank/DDBJ whole genome shotgun (WGS) entry which is preliminary data.</text>
</comment>
<keyword evidence="3" id="KW-1185">Reference proteome</keyword>
<dbReference type="AlphaFoldDB" id="A0A0J6SN99"/>
<dbReference type="Pfam" id="PF00149">
    <property type="entry name" value="Metallophos"/>
    <property type="match status" value="1"/>
</dbReference>
<feature type="domain" description="Calcineurin-like phosphoesterase" evidence="1">
    <location>
        <begin position="163"/>
        <end position="368"/>
    </location>
</feature>
<dbReference type="GO" id="GO:0016787">
    <property type="term" value="F:hydrolase activity"/>
    <property type="evidence" value="ECO:0007669"/>
    <property type="project" value="InterPro"/>
</dbReference>